<dbReference type="GO" id="GO:0006508">
    <property type="term" value="P:proteolysis"/>
    <property type="evidence" value="ECO:0007669"/>
    <property type="project" value="UniProtKB-KW"/>
</dbReference>
<dbReference type="InterPro" id="IPR034058">
    <property type="entry name" value="TagA/B/C/D_pept_dom"/>
</dbReference>
<sequence>MTNRKKIAFIFIILLFFAPLASANNDNTIFLKAGNIDTDNQIDQNASEQNMIQTSSVSETLDSSERYYIVQFNGHVTEQWKNEIKYVGAEFFDYIPNNAYLLRMDETEKYLVESFDFVYWIGDYLPEYKIDPAIENYSNIISLSSSEIVDNKINLSVIIFDSENITRIAEEINSINGTIINSYDPLLKVEIPEYKIYEIATINGVYWIENYSDPVLFNDVAAEIMNVEPVHSNLKLNGSGQIVAVCDTGLDTGVNESIHEDIRGRVVDIIDYSGDGAEDYAGHGTHVVGSILGDGTLSSGQYKGIAPEASLVFQAVQKNTDSTDKMSGIPSLEVLFQDAYNLGANIHSDSWGDPSNIGGYTEWSQQVDQFMWDHPEMLIIFAAGNEGVDVDRDGVIDKNSITSPATAKNCITVGASENERDIITYVWGTSYGSPISMDYQTDNSSGLAAFSSRGPTDDNRIKPDLVAPGTFVASTRSSLATMFDYGITNTNYAYLSGTSMSTPLVSGSAALVREYYTEVEQLNSPSAALIKATLINGAYDMTPGQYGTENNNDEISGRPDYSQGWGRVDVENSILVEYPEVIAYFDNVALSDSKSWIHEYDYIESGLSARATLVWTDYPSSLPSSKALYNDLDLVISSSSNLYYGNGGQDHINNVEGVEIETTSDENYTITVDGYDVQEGPQPFALVFSFTCDNNEFPANGSYAPSSITGVSTDVVHPGGVDENFIEMKIDENPVTSFTSNTITDGYRIEYDTSDAYQAGGHNVSITASTVSGQQFSYEWEFNVLPEITSFEFSDLSVAGTIDGDAKTITATVPYGTDVTDLVPTIIHTGSSISPGSGISQDFSSPVVYTVTAADGTSQDYTVTVTVALNPAKEITSFEFSDLSVTGTIDADTKTITATVPYGTVVSDLVPSIVHTGSSISPISGVSQDFTESVVYNVTAADGTSQEYTVTVNMALNPSKSITSFEFSDLSVIGTIDADIKTITATVPYGTDVTDLVPTIVHTGSSISPSSGVSQDFTESVVYNVTAADGTSQEYTVTVNIALNPSKSITSFEFTDLSVTGTIDADIKTITVTVPYGTDVTDLVPTIVHTGSSISSGSGVSDDFSSPVVYTVTAADGTSQDYTVTVTVALNPAKSITSFEFTDPVAIGHINETEKTVTMTVPNGTDVTALVPSIIHAGSSISPDSGVSQDFTESVVYNVTAADGTSQEYTVTVTIAPANAKEITSFKFTDPTAEGVINETAKAITLTVPYGTNVTALVPIIEYTGQSLFPEAGISQNFTESVVYNVTAVDGTSQEYVVTVEVANQIITTTSTSTSSGGGGGGGGGGTTGEEFENIAVKDASSVFVGTGNVNFEFYRDGNDIQYVSYDSLKNSGTISVTIEVLNDKSTFVSSLPAGEIYKNINIWVGKVGYATENNIANPVIGFKVPRSWIEENNIDEGSIVLERYDGGWSRLSTTQTGSDDEYLYFEASTQGFSSFVIMGESMVIESSLNSVDSQFSTADEELESNITAEDSEPENTLNALSGLISCLILSLVCFLYRKQ</sequence>
<dbReference type="PROSITE" id="PS00138">
    <property type="entry name" value="SUBTILASE_SER"/>
    <property type="match status" value="1"/>
</dbReference>
<feature type="active site" description="Charge relay system" evidence="4">
    <location>
        <position position="283"/>
    </location>
</feature>
<evidence type="ECO:0000256" key="5">
    <source>
        <dbReference type="SAM" id="MobiDB-lite"/>
    </source>
</evidence>
<name>A0A7Z8KQ95_9EURY</name>
<accession>A0A7Z8KQ95</accession>
<evidence type="ECO:0000256" key="3">
    <source>
        <dbReference type="ARBA" id="ARBA00022825"/>
    </source>
</evidence>
<keyword evidence="8" id="KW-1185">Reference proteome</keyword>
<gene>
    <name evidence="7" type="ORF">FKV42_02835</name>
</gene>
<organism evidence="7 8">
    <name type="scientific">Methanolobus vulcani</name>
    <dbReference type="NCBI Taxonomy" id="38026"/>
    <lineage>
        <taxon>Archaea</taxon>
        <taxon>Methanobacteriati</taxon>
        <taxon>Methanobacteriota</taxon>
        <taxon>Stenosarchaea group</taxon>
        <taxon>Methanomicrobia</taxon>
        <taxon>Methanosarcinales</taxon>
        <taxon>Methanosarcinaceae</taxon>
        <taxon>Methanolobus</taxon>
    </lineage>
</organism>
<dbReference type="InterPro" id="IPR023828">
    <property type="entry name" value="Peptidase_S8_Ser-AS"/>
</dbReference>
<reference evidence="7 8" key="1">
    <citation type="submission" date="2019-06" db="EMBL/GenBank/DDBJ databases">
        <title>Draft genome sequence of Methanolobus vulcani B1d.</title>
        <authorList>
            <person name="Creighbaum A.J."/>
            <person name="Ticak T."/>
            <person name="Hariraju D."/>
            <person name="Arivett B.A."/>
            <person name="Ferguson D.J.Jr."/>
        </authorList>
    </citation>
    <scope>NUCLEOTIDE SEQUENCE [LARGE SCALE GENOMIC DNA]</scope>
    <source>
        <strain evidence="7 8">B1d</strain>
    </source>
</reference>
<dbReference type="CDD" id="cd04842">
    <property type="entry name" value="Peptidases_S8_Kp43_protease"/>
    <property type="match status" value="1"/>
</dbReference>
<dbReference type="PRINTS" id="PR00723">
    <property type="entry name" value="SUBTILISIN"/>
</dbReference>
<dbReference type="PANTHER" id="PTHR43399">
    <property type="entry name" value="SUBTILISIN-RELATED"/>
    <property type="match status" value="1"/>
</dbReference>
<keyword evidence="1 4" id="KW-0645">Protease</keyword>
<dbReference type="NCBIfam" id="TIGR04213">
    <property type="entry name" value="PGF_pre_PGF"/>
    <property type="match status" value="1"/>
</dbReference>
<dbReference type="SUPFAM" id="SSF49785">
    <property type="entry name" value="Galactose-binding domain-like"/>
    <property type="match status" value="1"/>
</dbReference>
<dbReference type="EMBL" id="VIAQ01000008">
    <property type="protein sequence ID" value="TQD27615.1"/>
    <property type="molecule type" value="Genomic_DNA"/>
</dbReference>
<comment type="caution">
    <text evidence="7">The sequence shown here is derived from an EMBL/GenBank/DDBJ whole genome shotgun (WGS) entry which is preliminary data.</text>
</comment>
<dbReference type="Gene3D" id="2.60.40.2340">
    <property type="match status" value="6"/>
</dbReference>
<keyword evidence="2 4" id="KW-0378">Hydrolase</keyword>
<dbReference type="InterPro" id="IPR036852">
    <property type="entry name" value="Peptidase_S8/S53_dom_sf"/>
</dbReference>
<evidence type="ECO:0000256" key="4">
    <source>
        <dbReference type="PROSITE-ProRule" id="PRU01240"/>
    </source>
</evidence>
<feature type="active site" description="Charge relay system" evidence="4">
    <location>
        <position position="499"/>
    </location>
</feature>
<protein>
    <submittedName>
        <fullName evidence="7">PGF-pre-PGF domain-containing protein</fullName>
    </submittedName>
</protein>
<dbReference type="Gene3D" id="3.40.50.200">
    <property type="entry name" value="Peptidase S8/S53 domain"/>
    <property type="match status" value="1"/>
</dbReference>
<evidence type="ECO:0000259" key="6">
    <source>
        <dbReference type="Pfam" id="PF00082"/>
    </source>
</evidence>
<dbReference type="PANTHER" id="PTHR43399:SF5">
    <property type="entry name" value="PEPTIDASE S8 FAMILY WITH PROTEASE-ASSOCIATED DOMAIN"/>
    <property type="match status" value="1"/>
</dbReference>
<dbReference type="GO" id="GO:0004252">
    <property type="term" value="F:serine-type endopeptidase activity"/>
    <property type="evidence" value="ECO:0007669"/>
    <property type="project" value="UniProtKB-UniRule"/>
</dbReference>
<dbReference type="InterPro" id="IPR015500">
    <property type="entry name" value="Peptidase_S8_subtilisin-rel"/>
</dbReference>
<keyword evidence="3 4" id="KW-0720">Serine protease</keyword>
<dbReference type="PROSITE" id="PS51892">
    <property type="entry name" value="SUBTILASE"/>
    <property type="match status" value="1"/>
</dbReference>
<dbReference type="InterPro" id="IPR008979">
    <property type="entry name" value="Galactose-bd-like_sf"/>
</dbReference>
<evidence type="ECO:0000256" key="2">
    <source>
        <dbReference type="ARBA" id="ARBA00022801"/>
    </source>
</evidence>
<feature type="domain" description="Peptidase S8/S53" evidence="6">
    <location>
        <begin position="238"/>
        <end position="566"/>
    </location>
</feature>
<comment type="similarity">
    <text evidence="4">Belongs to the peptidase S8 family.</text>
</comment>
<feature type="region of interest" description="Disordered" evidence="5">
    <location>
        <begin position="1310"/>
        <end position="1329"/>
    </location>
</feature>
<dbReference type="InterPro" id="IPR051048">
    <property type="entry name" value="Peptidase_S8/S53_subtilisin"/>
</dbReference>
<dbReference type="InterPro" id="IPR000209">
    <property type="entry name" value="Peptidase_S8/S53_dom"/>
</dbReference>
<dbReference type="Gene3D" id="2.60.120.380">
    <property type="match status" value="1"/>
</dbReference>
<feature type="compositionally biased region" description="Gly residues" evidence="5">
    <location>
        <begin position="1316"/>
        <end position="1328"/>
    </location>
</feature>
<evidence type="ECO:0000313" key="7">
    <source>
        <dbReference type="EMBL" id="TQD27615.1"/>
    </source>
</evidence>
<dbReference type="SUPFAM" id="SSF52743">
    <property type="entry name" value="Subtilisin-like"/>
    <property type="match status" value="1"/>
</dbReference>
<evidence type="ECO:0000256" key="1">
    <source>
        <dbReference type="ARBA" id="ARBA00022670"/>
    </source>
</evidence>
<evidence type="ECO:0000313" key="8">
    <source>
        <dbReference type="Proteomes" id="UP000319335"/>
    </source>
</evidence>
<dbReference type="Pfam" id="PF00082">
    <property type="entry name" value="Peptidase_S8"/>
    <property type="match status" value="1"/>
</dbReference>
<dbReference type="InterPro" id="IPR026453">
    <property type="entry name" value="PGF_pre_PGF"/>
</dbReference>
<dbReference type="Proteomes" id="UP000319335">
    <property type="component" value="Unassembled WGS sequence"/>
</dbReference>
<feature type="active site" description="Charge relay system" evidence="4">
    <location>
        <position position="247"/>
    </location>
</feature>
<proteinExistence type="inferred from homology"/>